<dbReference type="InterPro" id="IPR036388">
    <property type="entry name" value="WH-like_DNA-bd_sf"/>
</dbReference>
<sequence length="211" mass="23878">MSKIPPPWRQAAEADGQAFDRALAPTYRELLQAAQRELRHRLTLGQFAPDNPTPEQLLDMALQRVWRERRRLSSTLGIKAFALASIFRTAEALAAREDGRSRTTTELFPEEVEPDPLYENDDDFWQSHELEYPKNSQVFSGTVDRAREDVAEEDEFVGWLAPREREVLLMHEVHGVPLQEVGLALGITPAEAEGLLASARRRVRAADKAAH</sequence>
<dbReference type="GO" id="GO:0006352">
    <property type="term" value="P:DNA-templated transcription initiation"/>
    <property type="evidence" value="ECO:0007669"/>
    <property type="project" value="InterPro"/>
</dbReference>
<evidence type="ECO:0000313" key="2">
    <source>
        <dbReference type="EMBL" id="SEE17920.1"/>
    </source>
</evidence>
<proteinExistence type="predicted"/>
<accession>A0A1M7GC86</accession>
<name>A0A1M7GC86_9BRAD</name>
<dbReference type="Gene3D" id="1.10.10.10">
    <property type="entry name" value="Winged helix-like DNA-binding domain superfamily/Winged helix DNA-binding domain"/>
    <property type="match status" value="1"/>
</dbReference>
<dbReference type="GO" id="GO:0016987">
    <property type="term" value="F:sigma factor activity"/>
    <property type="evidence" value="ECO:0007669"/>
    <property type="project" value="InterPro"/>
</dbReference>
<evidence type="ECO:0000313" key="3">
    <source>
        <dbReference type="Proteomes" id="UP000183208"/>
    </source>
</evidence>
<evidence type="ECO:0000259" key="1">
    <source>
        <dbReference type="Pfam" id="PF08281"/>
    </source>
</evidence>
<dbReference type="SUPFAM" id="SSF88659">
    <property type="entry name" value="Sigma3 and sigma4 domains of RNA polymerase sigma factors"/>
    <property type="match status" value="1"/>
</dbReference>
<reference evidence="2 3" key="1">
    <citation type="submission" date="2016-10" db="EMBL/GenBank/DDBJ databases">
        <authorList>
            <person name="de Groot N.N."/>
        </authorList>
    </citation>
    <scope>NUCLEOTIDE SEQUENCE [LARGE SCALE GENOMIC DNA]</scope>
    <source>
        <strain evidence="2 3">GAS522</strain>
    </source>
</reference>
<dbReference type="InterPro" id="IPR013324">
    <property type="entry name" value="RNA_pol_sigma_r3/r4-like"/>
</dbReference>
<organism evidence="2 3">
    <name type="scientific">Bradyrhizobium lablabi</name>
    <dbReference type="NCBI Taxonomy" id="722472"/>
    <lineage>
        <taxon>Bacteria</taxon>
        <taxon>Pseudomonadati</taxon>
        <taxon>Pseudomonadota</taxon>
        <taxon>Alphaproteobacteria</taxon>
        <taxon>Hyphomicrobiales</taxon>
        <taxon>Nitrobacteraceae</taxon>
        <taxon>Bradyrhizobium</taxon>
    </lineage>
</organism>
<dbReference type="AlphaFoldDB" id="A0A1M7GC86"/>
<dbReference type="GO" id="GO:0003677">
    <property type="term" value="F:DNA binding"/>
    <property type="evidence" value="ECO:0007669"/>
    <property type="project" value="InterPro"/>
</dbReference>
<dbReference type="EMBL" id="FNTI01000001">
    <property type="protein sequence ID" value="SEE17920.1"/>
    <property type="molecule type" value="Genomic_DNA"/>
</dbReference>
<protein>
    <submittedName>
        <fullName evidence="2">RNA polymerase sigma factor, sigma-70 family</fullName>
    </submittedName>
</protein>
<feature type="domain" description="RNA polymerase sigma factor 70 region 4 type 2" evidence="1">
    <location>
        <begin position="160"/>
        <end position="202"/>
    </location>
</feature>
<dbReference type="Proteomes" id="UP000183208">
    <property type="component" value="Unassembled WGS sequence"/>
</dbReference>
<dbReference type="Pfam" id="PF08281">
    <property type="entry name" value="Sigma70_r4_2"/>
    <property type="match status" value="1"/>
</dbReference>
<gene>
    <name evidence="2" type="ORF">SAMN05444171_6544</name>
</gene>
<dbReference type="InterPro" id="IPR013249">
    <property type="entry name" value="RNA_pol_sigma70_r4_t2"/>
</dbReference>
<dbReference type="RefSeq" id="WP_074827751.1">
    <property type="nucleotide sequence ID" value="NZ_FNTI01000001.1"/>
</dbReference>